<dbReference type="RefSeq" id="WP_369716654.1">
    <property type="nucleotide sequence ID" value="NZ_CP165647.1"/>
</dbReference>
<dbReference type="KEGG" id="lala:AB8B28_02740"/>
<accession>A0AB39V5W7</accession>
<gene>
    <name evidence="2" type="ORF">AB8B28_02740</name>
</gene>
<protein>
    <recommendedName>
        <fullName evidence="3">Tetratricopeptide repeat protein</fullName>
    </recommendedName>
</protein>
<name>A0AB39V5W7_9FUSO</name>
<dbReference type="EMBL" id="CP165647">
    <property type="protein sequence ID" value="XDU62790.1"/>
    <property type="molecule type" value="Genomic_DNA"/>
</dbReference>
<evidence type="ECO:0000256" key="1">
    <source>
        <dbReference type="SAM" id="Coils"/>
    </source>
</evidence>
<evidence type="ECO:0000313" key="2">
    <source>
        <dbReference type="EMBL" id="XDU62790.1"/>
    </source>
</evidence>
<organism evidence="2">
    <name type="scientific">Leptotrichia alba</name>
    <dbReference type="NCBI Taxonomy" id="3239304"/>
    <lineage>
        <taxon>Bacteria</taxon>
        <taxon>Fusobacteriati</taxon>
        <taxon>Fusobacteriota</taxon>
        <taxon>Fusobacteriia</taxon>
        <taxon>Fusobacteriales</taxon>
        <taxon>Leptotrichiaceae</taxon>
        <taxon>Leptotrichia</taxon>
    </lineage>
</organism>
<keyword evidence="1" id="KW-0175">Coiled coil</keyword>
<evidence type="ECO:0008006" key="3">
    <source>
        <dbReference type="Google" id="ProtNLM"/>
    </source>
</evidence>
<feature type="coiled-coil region" evidence="1">
    <location>
        <begin position="200"/>
        <end position="234"/>
    </location>
</feature>
<sequence>MKLKVGAVILGGIILGNSNIFGTPAIRIPYVCPIGGEKFVDFHIPQCPGNKFVMFKEKFSDAELKKYEKIINGKDYREISKDAGKYYYLGRFYELAKEFSDKEIGEAYYNSYYSDHSENQAVTKEALQKGISYLEKLFEGKKEEIPWKLLNLYAENKEYEKMNKILESVSSKDLQKAANFYYDLTGIELSNGFERFKNKIQDKNDKRMIVNKALEFLQREIAENKKEITEEQLLQQAKLYRELGEKTKIDRLFAKADKKYYKAASLFYMDEPENFLGYVYNEKNLSTSNELTKSINYIDKAIANLDHEIKNPQNSKSYITLKQLREERGDALLIKAEANRRLGKFNKAEKIINSISEEDITRINESMFNEIKQQIKSKNSKVEQYFPPQVVY</sequence>
<reference evidence="2" key="1">
    <citation type="submission" date="2024-07" db="EMBL/GenBank/DDBJ databases">
        <authorList>
            <person name="Li X.-J."/>
            <person name="Wang X."/>
        </authorList>
    </citation>
    <scope>NUCLEOTIDE SEQUENCE</scope>
    <source>
        <strain evidence="2">HSP-536</strain>
    </source>
</reference>
<proteinExistence type="predicted"/>
<dbReference type="AlphaFoldDB" id="A0AB39V5W7"/>